<evidence type="ECO:0000256" key="1">
    <source>
        <dbReference type="ARBA" id="ARBA00006817"/>
    </source>
</evidence>
<dbReference type="Pfam" id="PF08327">
    <property type="entry name" value="AHSA1"/>
    <property type="match status" value="1"/>
</dbReference>
<comment type="caution">
    <text evidence="3">The sequence shown here is derived from an EMBL/GenBank/DDBJ whole genome shotgun (WGS) entry which is preliminary data.</text>
</comment>
<dbReference type="Gene3D" id="3.30.530.20">
    <property type="match status" value="1"/>
</dbReference>
<accession>A0A1L9B394</accession>
<dbReference type="Proteomes" id="UP000182229">
    <property type="component" value="Unassembled WGS sequence"/>
</dbReference>
<dbReference type="STRING" id="83449.BON30_30000"/>
<evidence type="ECO:0000313" key="3">
    <source>
        <dbReference type="EMBL" id="OJH36745.1"/>
    </source>
</evidence>
<dbReference type="EMBL" id="MPIN01000009">
    <property type="protein sequence ID" value="OJH36745.1"/>
    <property type="molecule type" value="Genomic_DNA"/>
</dbReference>
<dbReference type="CDD" id="cd07814">
    <property type="entry name" value="SRPBCC_CalC_Aha1-like"/>
    <property type="match status" value="1"/>
</dbReference>
<gene>
    <name evidence="3" type="ORF">BON30_30000</name>
</gene>
<organism evidence="3 4">
    <name type="scientific">Cystobacter ferrugineus</name>
    <dbReference type="NCBI Taxonomy" id="83449"/>
    <lineage>
        <taxon>Bacteria</taxon>
        <taxon>Pseudomonadati</taxon>
        <taxon>Myxococcota</taxon>
        <taxon>Myxococcia</taxon>
        <taxon>Myxococcales</taxon>
        <taxon>Cystobacterineae</taxon>
        <taxon>Archangiaceae</taxon>
        <taxon>Cystobacter</taxon>
    </lineage>
</organism>
<dbReference type="RefSeq" id="WP_071901901.1">
    <property type="nucleotide sequence ID" value="NZ_MPIN01000009.1"/>
</dbReference>
<evidence type="ECO:0000313" key="4">
    <source>
        <dbReference type="Proteomes" id="UP000182229"/>
    </source>
</evidence>
<dbReference type="InterPro" id="IPR013538">
    <property type="entry name" value="ASHA1/2-like_C"/>
</dbReference>
<reference evidence="3 4" key="2">
    <citation type="submission" date="2016-12" db="EMBL/GenBank/DDBJ databases">
        <title>Draft Genome Sequence of Cystobacter ferrugineus Strain Cbfe23.</title>
        <authorList>
            <person name="Akbar S."/>
            <person name="Dowd S.E."/>
            <person name="Stevens D.C."/>
        </authorList>
    </citation>
    <scope>NUCLEOTIDE SEQUENCE [LARGE SCALE GENOMIC DNA]</scope>
    <source>
        <strain evidence="3 4">Cbfe23</strain>
    </source>
</reference>
<reference evidence="4" key="1">
    <citation type="submission" date="2016-11" db="EMBL/GenBank/DDBJ databases">
        <authorList>
            <person name="Shukria A."/>
            <person name="Stevens D.C."/>
        </authorList>
    </citation>
    <scope>NUCLEOTIDE SEQUENCE [LARGE SCALE GENOMIC DNA]</scope>
    <source>
        <strain evidence="4">Cbfe23</strain>
    </source>
</reference>
<comment type="similarity">
    <text evidence="1">Belongs to the AHA1 family.</text>
</comment>
<protein>
    <submittedName>
        <fullName evidence="3">ArsR family transcriptional regulator</fullName>
    </submittedName>
</protein>
<dbReference type="SUPFAM" id="SSF55961">
    <property type="entry name" value="Bet v1-like"/>
    <property type="match status" value="1"/>
</dbReference>
<name>A0A1L9B394_9BACT</name>
<dbReference type="AlphaFoldDB" id="A0A1L9B394"/>
<dbReference type="OrthoDB" id="5508050at2"/>
<sequence>MSELTMEWWVPQPPEQVFAAFEDPFRQRRWYGAPPGGLRLGEEGESEVGEPLRVNLLDEREVPLAQICRVLEVDSGRGLVMELTWEGREDYGRETTRVSFTLHPAEGGTRIEVRQGPFSSREAEQAHRAYWEANMGRLARVVSGEVVPCFEEFWEESSGFVEPLGQAAHAVLAGMRDAGAAPELVAQVEETLYTHLGRLPEETAKVLGAVLRARLHGGLPGGGA</sequence>
<feature type="domain" description="Activator of Hsp90 ATPase homologue 1/2-like C-terminal" evidence="2">
    <location>
        <begin position="13"/>
        <end position="142"/>
    </location>
</feature>
<dbReference type="InterPro" id="IPR023393">
    <property type="entry name" value="START-like_dom_sf"/>
</dbReference>
<keyword evidence="4" id="KW-1185">Reference proteome</keyword>
<evidence type="ECO:0000259" key="2">
    <source>
        <dbReference type="Pfam" id="PF08327"/>
    </source>
</evidence>
<proteinExistence type="inferred from homology"/>